<dbReference type="Gene3D" id="3.10.620.30">
    <property type="match status" value="1"/>
</dbReference>
<keyword evidence="4" id="KW-1185">Reference proteome</keyword>
<dbReference type="InterPro" id="IPR024618">
    <property type="entry name" value="DUF3857"/>
</dbReference>
<evidence type="ECO:0000313" key="4">
    <source>
        <dbReference type="Proteomes" id="UP000221024"/>
    </source>
</evidence>
<dbReference type="OrthoDB" id="8595007at2"/>
<proteinExistence type="predicted"/>
<dbReference type="Gene3D" id="2.60.40.3140">
    <property type="match status" value="1"/>
</dbReference>
<comment type="caution">
    <text evidence="3">The sequence shown here is derived from an EMBL/GenBank/DDBJ whole genome shotgun (WGS) entry which is preliminary data.</text>
</comment>
<dbReference type="Gene3D" id="2.60.120.1130">
    <property type="match status" value="1"/>
</dbReference>
<dbReference type="Pfam" id="PF12969">
    <property type="entry name" value="DUF3857"/>
    <property type="match status" value="1"/>
</dbReference>
<sequence>MYPSRLQWASISIFLGMLLALPVSGQDLSPLSSDFAPASLALRHVPLPLMNDSPDAVVRRDLTHIKAHEVGSVSQHVRRAVTVFSRQGRESFGTLRLTHDTFRSIEDLEGWIVDAEGTVVSELDDDDIRDYPANDGFSLYRDLRVKRAELHHNTYPYTVVFEYTLRRNGHLGWPTWRPHHPTAPVEQAAYIIDTPADMEVRYDLRRGASEPDLRRGASEPDLRRGASEPDLRRVNDRRLRTWTVQNARAWEAEPHGPPWYAQAPAVHVVPRQFAIGDTQGTFATWKAFGNWYHSLTQGRQTLSDAASEQAHAAVASARTRRDSVRALYEHMQSHTRYVSVQLGLGGWQPYPAEYVERTGYGDCKALSNYMQALLEEVGIASSPVLIRSSSYAPPLHADFPENRFNHMILAVPTAQDTLWLETTSQLLPFGHVHRGIADRKALLVRKDNSRLVDVPAPTAAQNQRIRRATVDLDPSGNATASITTTYTGVLHDGPRHQLARASDRARRAWMRDQLRFSTFNITQADFSAVNPPTPKIEIPVSVELPRYATTTASRLFLDIGLAQSLPAVPAASDEPRTQPVHPFTPPGVYADSVTYTLPAGYTVEALPEGTMLETPFATYNVSIRHNADERQIAYRRRFELTDAPLSPEMYDRYRTLLDVMRRTNGTQQAVLVRE</sequence>
<protein>
    <recommendedName>
        <fullName evidence="2">DUF3857 domain-containing protein</fullName>
    </recommendedName>
</protein>
<dbReference type="EMBL" id="PDEP01000011">
    <property type="protein sequence ID" value="PEN05802.1"/>
    <property type="molecule type" value="Genomic_DNA"/>
</dbReference>
<evidence type="ECO:0000313" key="3">
    <source>
        <dbReference type="EMBL" id="PEN05802.1"/>
    </source>
</evidence>
<dbReference type="AlphaFoldDB" id="A0A2H3NJY1"/>
<feature type="region of interest" description="Disordered" evidence="1">
    <location>
        <begin position="209"/>
        <end position="230"/>
    </location>
</feature>
<dbReference type="Proteomes" id="UP000221024">
    <property type="component" value="Unassembled WGS sequence"/>
</dbReference>
<evidence type="ECO:0000256" key="1">
    <source>
        <dbReference type="SAM" id="MobiDB-lite"/>
    </source>
</evidence>
<gene>
    <name evidence="3" type="ORF">CRI93_11920</name>
</gene>
<organism evidence="3 4">
    <name type="scientific">Longimonas halophila</name>
    <dbReference type="NCBI Taxonomy" id="1469170"/>
    <lineage>
        <taxon>Bacteria</taxon>
        <taxon>Pseudomonadati</taxon>
        <taxon>Rhodothermota</taxon>
        <taxon>Rhodothermia</taxon>
        <taxon>Rhodothermales</taxon>
        <taxon>Salisaetaceae</taxon>
        <taxon>Longimonas</taxon>
    </lineage>
</organism>
<reference evidence="3 4" key="1">
    <citation type="submission" date="2017-10" db="EMBL/GenBank/DDBJ databases">
        <title>Draft genome of Longimonas halophila.</title>
        <authorList>
            <person name="Goh K.M."/>
            <person name="Shamsir M.S."/>
            <person name="Lim S.W."/>
        </authorList>
    </citation>
    <scope>NUCLEOTIDE SEQUENCE [LARGE SCALE GENOMIC DNA]</scope>
    <source>
        <strain evidence="3 4">KCTC 42399</strain>
    </source>
</reference>
<name>A0A2H3NJY1_9BACT</name>
<evidence type="ECO:0000259" key="2">
    <source>
        <dbReference type="Pfam" id="PF12969"/>
    </source>
</evidence>
<accession>A0A2H3NJY1</accession>
<dbReference type="RefSeq" id="WP_098062864.1">
    <property type="nucleotide sequence ID" value="NZ_PDEP01000011.1"/>
</dbReference>
<feature type="domain" description="DUF3857" evidence="2">
    <location>
        <begin position="71"/>
        <end position="212"/>
    </location>
</feature>